<evidence type="ECO:0000256" key="6">
    <source>
        <dbReference type="ARBA" id="ARBA00023239"/>
    </source>
</evidence>
<keyword evidence="6 8" id="KW-0456">Lyase</keyword>
<evidence type="ECO:0000256" key="5">
    <source>
        <dbReference type="ARBA" id="ARBA00022793"/>
    </source>
</evidence>
<dbReference type="InterPro" id="IPR036778">
    <property type="entry name" value="OHCU_decarboxylase_sf"/>
</dbReference>
<evidence type="ECO:0000256" key="3">
    <source>
        <dbReference type="ARBA" id="ARBA00012257"/>
    </source>
</evidence>
<feature type="domain" description="Oxo-4-hydroxy-4-carboxy-5-ureidoimidazoline decarboxylase" evidence="7">
    <location>
        <begin position="11"/>
        <end position="161"/>
    </location>
</feature>
<keyword evidence="4" id="KW-0659">Purine metabolism</keyword>
<evidence type="ECO:0000256" key="2">
    <source>
        <dbReference type="ARBA" id="ARBA00004754"/>
    </source>
</evidence>
<dbReference type="GO" id="GO:0006144">
    <property type="term" value="P:purine nucleobase metabolic process"/>
    <property type="evidence" value="ECO:0007669"/>
    <property type="project" value="UniProtKB-KW"/>
</dbReference>
<dbReference type="AlphaFoldDB" id="A0A6J4NZX4"/>
<protein>
    <recommendedName>
        <fullName evidence="3">2-oxo-4-hydroxy-4-carboxy-5-ureidoimidazoline decarboxylase</fullName>
        <ecNumber evidence="3">4.1.1.97</ecNumber>
    </recommendedName>
</protein>
<organism evidence="8">
    <name type="scientific">uncultured Nocardioides sp</name>
    <dbReference type="NCBI Taxonomy" id="198441"/>
    <lineage>
        <taxon>Bacteria</taxon>
        <taxon>Bacillati</taxon>
        <taxon>Actinomycetota</taxon>
        <taxon>Actinomycetes</taxon>
        <taxon>Propionibacteriales</taxon>
        <taxon>Nocardioidaceae</taxon>
        <taxon>Nocardioides</taxon>
        <taxon>environmental samples</taxon>
    </lineage>
</organism>
<dbReference type="PANTHER" id="PTHR43466">
    <property type="entry name" value="2-OXO-4-HYDROXY-4-CARBOXY-5-UREIDOIMIDAZOLINE DECARBOXYLASE-RELATED"/>
    <property type="match status" value="1"/>
</dbReference>
<name>A0A6J4NZX4_9ACTN</name>
<accession>A0A6J4NZX4</accession>
<dbReference type="InterPro" id="IPR017595">
    <property type="entry name" value="OHCU_decarboxylase-2"/>
</dbReference>
<dbReference type="InterPro" id="IPR018020">
    <property type="entry name" value="OHCU_decarboxylase"/>
</dbReference>
<dbReference type="SUPFAM" id="SSF158694">
    <property type="entry name" value="UraD-Like"/>
    <property type="match status" value="1"/>
</dbReference>
<dbReference type="EC" id="4.1.1.97" evidence="3"/>
<comment type="catalytic activity">
    <reaction evidence="1">
        <text>5-hydroxy-2-oxo-4-ureido-2,5-dihydro-1H-imidazole-5-carboxylate + H(+) = (S)-allantoin + CO2</text>
        <dbReference type="Rhea" id="RHEA:26301"/>
        <dbReference type="ChEBI" id="CHEBI:15378"/>
        <dbReference type="ChEBI" id="CHEBI:15678"/>
        <dbReference type="ChEBI" id="CHEBI:16526"/>
        <dbReference type="ChEBI" id="CHEBI:58639"/>
        <dbReference type="EC" id="4.1.1.97"/>
    </reaction>
</comment>
<dbReference type="PANTHER" id="PTHR43466:SF1">
    <property type="entry name" value="2-OXO-4-HYDROXY-4-CARBOXY-5-UREIDOIMIDAZOLINE DECARBOXYLASE-RELATED"/>
    <property type="match status" value="1"/>
</dbReference>
<dbReference type="NCBIfam" id="TIGR03180">
    <property type="entry name" value="UraD_2"/>
    <property type="match status" value="1"/>
</dbReference>
<dbReference type="GO" id="GO:0019628">
    <property type="term" value="P:urate catabolic process"/>
    <property type="evidence" value="ECO:0007669"/>
    <property type="project" value="TreeGrafter"/>
</dbReference>
<comment type="pathway">
    <text evidence="2">Purine metabolism; urate degradation; (S)-allantoin from urate: step 3/3.</text>
</comment>
<evidence type="ECO:0000259" key="7">
    <source>
        <dbReference type="Pfam" id="PF09349"/>
    </source>
</evidence>
<dbReference type="GO" id="GO:0051997">
    <property type="term" value="F:2-oxo-4-hydroxy-4-carboxy-5-ureidoimidazoline decarboxylase activity"/>
    <property type="evidence" value="ECO:0007669"/>
    <property type="project" value="UniProtKB-EC"/>
</dbReference>
<dbReference type="Gene3D" id="1.10.3330.10">
    <property type="entry name" value="Oxo-4-hydroxy-4-carboxy-5-ureidoimidazoline decarboxylase"/>
    <property type="match status" value="1"/>
</dbReference>
<reference evidence="8" key="1">
    <citation type="submission" date="2020-02" db="EMBL/GenBank/DDBJ databases">
        <authorList>
            <person name="Meier V. D."/>
        </authorList>
    </citation>
    <scope>NUCLEOTIDE SEQUENCE</scope>
    <source>
        <strain evidence="8">AVDCRST_MAG32</strain>
    </source>
</reference>
<evidence type="ECO:0000313" key="8">
    <source>
        <dbReference type="EMBL" id="CAA9400015.1"/>
    </source>
</evidence>
<dbReference type="NCBIfam" id="NF010372">
    <property type="entry name" value="PRK13798.1"/>
    <property type="match status" value="1"/>
</dbReference>
<evidence type="ECO:0000256" key="4">
    <source>
        <dbReference type="ARBA" id="ARBA00022631"/>
    </source>
</evidence>
<dbReference type="EMBL" id="CADCUM010000114">
    <property type="protein sequence ID" value="CAA9400015.1"/>
    <property type="molecule type" value="Genomic_DNA"/>
</dbReference>
<dbReference type="Pfam" id="PF09349">
    <property type="entry name" value="OHCU_decarbox"/>
    <property type="match status" value="1"/>
</dbReference>
<evidence type="ECO:0000256" key="1">
    <source>
        <dbReference type="ARBA" id="ARBA00001163"/>
    </source>
</evidence>
<gene>
    <name evidence="8" type="ORF">AVDCRST_MAG32-2921</name>
</gene>
<proteinExistence type="predicted"/>
<keyword evidence="5" id="KW-0210">Decarboxylase</keyword>
<sequence>MTDLSGFNDGSADELRPRLLSLTDSPLWATTLLERRPYAELADLLAASDEIIRALPEEEVDAALAGHPRIGERAAGLDPEQAARSAREQAGMAAAGDSLQAEMAAGNAAYEERFGRIYLVAAAGRSAEDLLAFLQERLHNDAVGELDVVRGELAMITRRRLTDELSG</sequence>